<organism evidence="3 4">
    <name type="scientific">Pelagerythrobacter aerophilus</name>
    <dbReference type="NCBI Taxonomy" id="2306995"/>
    <lineage>
        <taxon>Bacteria</taxon>
        <taxon>Pseudomonadati</taxon>
        <taxon>Pseudomonadota</taxon>
        <taxon>Alphaproteobacteria</taxon>
        <taxon>Sphingomonadales</taxon>
        <taxon>Erythrobacteraceae</taxon>
        <taxon>Pelagerythrobacter</taxon>
    </lineage>
</organism>
<feature type="region of interest" description="Disordered" evidence="1">
    <location>
        <begin position="1"/>
        <end position="52"/>
    </location>
</feature>
<dbReference type="InterPro" id="IPR047800">
    <property type="entry name" value="SWFGD_dom"/>
</dbReference>
<dbReference type="InterPro" id="IPR051686">
    <property type="entry name" value="Lipoprotein_DolP"/>
</dbReference>
<dbReference type="OrthoDB" id="680465at2"/>
<dbReference type="Gene3D" id="3.30.1340.30">
    <property type="match status" value="1"/>
</dbReference>
<dbReference type="PANTHER" id="PTHR34606:SF15">
    <property type="entry name" value="BON DOMAIN-CONTAINING PROTEIN"/>
    <property type="match status" value="1"/>
</dbReference>
<evidence type="ECO:0000313" key="3">
    <source>
        <dbReference type="EMBL" id="RIV77614.1"/>
    </source>
</evidence>
<dbReference type="Pfam" id="PF04972">
    <property type="entry name" value="BON"/>
    <property type="match status" value="1"/>
</dbReference>
<evidence type="ECO:0000256" key="1">
    <source>
        <dbReference type="SAM" id="MobiDB-lite"/>
    </source>
</evidence>
<feature type="domain" description="BON" evidence="2">
    <location>
        <begin position="145"/>
        <end position="213"/>
    </location>
</feature>
<sequence length="231" mass="25905">MDERRSYRDDYSGPQSRGWREQERDDPHGARQSRYHSSYGPARYDTGEGRGFSSFTAIDQAGGDFSAGNRLPYGGYGAGFGGMSAAYGSGTYDAEPRRGFTDRYEERGFLDRAGDEVASWFGDEDAARRRRMDHRGRGPANYTRSDQRILEDVCDTLTDDWDLDASGIQVSVENGEVTLDGTVDSRFDKRRAEDCAEDVSGVGHVQNNLRVDRRSYRSENAGRTLDENTEI</sequence>
<dbReference type="PANTHER" id="PTHR34606">
    <property type="entry name" value="BON DOMAIN-CONTAINING PROTEIN"/>
    <property type="match status" value="1"/>
</dbReference>
<dbReference type="InterPro" id="IPR007055">
    <property type="entry name" value="BON_dom"/>
</dbReference>
<dbReference type="NCBIfam" id="NF033157">
    <property type="entry name" value="SWFGD_domain"/>
    <property type="match status" value="1"/>
</dbReference>
<accession>A0A418NH10</accession>
<keyword evidence="4" id="KW-1185">Reference proteome</keyword>
<name>A0A418NH10_9SPHN</name>
<dbReference type="EMBL" id="QXFK01000017">
    <property type="protein sequence ID" value="RIV77614.1"/>
    <property type="molecule type" value="Genomic_DNA"/>
</dbReference>
<feature type="compositionally biased region" description="Basic and acidic residues" evidence="1">
    <location>
        <begin position="1"/>
        <end position="11"/>
    </location>
</feature>
<gene>
    <name evidence="3" type="ORF">D2V04_10460</name>
</gene>
<dbReference type="AlphaFoldDB" id="A0A418NH10"/>
<dbReference type="SMART" id="SM00749">
    <property type="entry name" value="BON"/>
    <property type="match status" value="1"/>
</dbReference>
<reference evidence="3 4" key="1">
    <citation type="submission" date="2018-08" db="EMBL/GenBank/DDBJ databases">
        <title>Altererythrobacter sp.Ery1 and Ery12, the genome sequencing of novel strains in genus Alterythrobacter.</title>
        <authorList>
            <person name="Cheng H."/>
            <person name="Wu Y.-H."/>
            <person name="Fang C."/>
            <person name="Xu X.-W."/>
        </authorList>
    </citation>
    <scope>NUCLEOTIDE SEQUENCE [LARGE SCALE GENOMIC DNA]</scope>
    <source>
        <strain evidence="3 4">Ery1</strain>
    </source>
</reference>
<dbReference type="PROSITE" id="PS50914">
    <property type="entry name" value="BON"/>
    <property type="match status" value="1"/>
</dbReference>
<protein>
    <submittedName>
        <fullName evidence="3">BON domain-containing protein</fullName>
    </submittedName>
</protein>
<proteinExistence type="predicted"/>
<comment type="caution">
    <text evidence="3">The sequence shown here is derived from an EMBL/GenBank/DDBJ whole genome shotgun (WGS) entry which is preliminary data.</text>
</comment>
<evidence type="ECO:0000313" key="4">
    <source>
        <dbReference type="Proteomes" id="UP000285092"/>
    </source>
</evidence>
<evidence type="ECO:0000259" key="2">
    <source>
        <dbReference type="PROSITE" id="PS50914"/>
    </source>
</evidence>
<dbReference type="InterPro" id="IPR014004">
    <property type="entry name" value="Transpt-assoc_nodulatn_dom_bac"/>
</dbReference>
<feature type="compositionally biased region" description="Basic and acidic residues" evidence="1">
    <location>
        <begin position="18"/>
        <end position="29"/>
    </location>
</feature>
<dbReference type="Proteomes" id="UP000285092">
    <property type="component" value="Unassembled WGS sequence"/>
</dbReference>